<dbReference type="Pfam" id="PF20414">
    <property type="entry name" value="DUF6698"/>
    <property type="match status" value="1"/>
</dbReference>
<dbReference type="EMBL" id="ML769408">
    <property type="protein sequence ID" value="KAE9405610.1"/>
    <property type="molecule type" value="Genomic_DNA"/>
</dbReference>
<dbReference type="InterPro" id="IPR046521">
    <property type="entry name" value="DUF6698"/>
</dbReference>
<evidence type="ECO:0000313" key="2">
    <source>
        <dbReference type="EMBL" id="KAE9405610.1"/>
    </source>
</evidence>
<sequence>MSMRPNPPCPLGRQPLGAVINLPYIPNTSQRLRNAPLQQRVPVPIREPSPTSDENESKFPQPNNEHISQKWKFDTFADKAVLEWDSKSTSYDVLKPYQKSAKYFCHAISCVSNLPSVMRLGLKRDRKAAIAKAHQENQDVDDLPEEPEEPEEVDSDDHDDLDNDINEEVKQSAQARITRKLEDYSKFIAHFPKLYSRLLKTLEYDDPKTLNVNTIKGAVVAWLPYVWPRNVKVKTVKGSYDLPIATIDKSVRGIENKIIALFLCPHSRLKEAFGSSSAACIHLISELKNHQIQTLADGWPALLYDLNAFCASNKWKDYLHGKMLLYTVRTIFMLPTSALGQQNIKTRGGNAKLLGLSKVSPEMIAYSAVQLWFSLSNLQQYAKMDGLFNFEEFYHFILDSITKGTEKSKKWSNELFQWWDAYVFGDKPPQITTTTNDPFENNPDAASDNEIDADTGTDTEM</sequence>
<reference evidence="2" key="1">
    <citation type="journal article" date="2019" name="Environ. Microbiol.">
        <title>Fungal ecological strategies reflected in gene transcription - a case study of two litter decomposers.</title>
        <authorList>
            <person name="Barbi F."/>
            <person name="Kohler A."/>
            <person name="Barry K."/>
            <person name="Baskaran P."/>
            <person name="Daum C."/>
            <person name="Fauchery L."/>
            <person name="Ihrmark K."/>
            <person name="Kuo A."/>
            <person name="LaButti K."/>
            <person name="Lipzen A."/>
            <person name="Morin E."/>
            <person name="Grigoriev I.V."/>
            <person name="Henrissat B."/>
            <person name="Lindahl B."/>
            <person name="Martin F."/>
        </authorList>
    </citation>
    <scope>NUCLEOTIDE SEQUENCE</scope>
    <source>
        <strain evidence="2">JB14</strain>
    </source>
</reference>
<accession>A0A6A4I6P4</accession>
<feature type="region of interest" description="Disordered" evidence="1">
    <location>
        <begin position="31"/>
        <end position="65"/>
    </location>
</feature>
<evidence type="ECO:0000256" key="1">
    <source>
        <dbReference type="SAM" id="MobiDB-lite"/>
    </source>
</evidence>
<protein>
    <submittedName>
        <fullName evidence="2">Uncharacterized protein</fullName>
    </submittedName>
</protein>
<dbReference type="Proteomes" id="UP000799118">
    <property type="component" value="Unassembled WGS sequence"/>
</dbReference>
<feature type="compositionally biased region" description="Polar residues" evidence="1">
    <location>
        <begin position="430"/>
        <end position="439"/>
    </location>
</feature>
<keyword evidence="3" id="KW-1185">Reference proteome</keyword>
<organism evidence="2 3">
    <name type="scientific">Gymnopus androsaceus JB14</name>
    <dbReference type="NCBI Taxonomy" id="1447944"/>
    <lineage>
        <taxon>Eukaryota</taxon>
        <taxon>Fungi</taxon>
        <taxon>Dikarya</taxon>
        <taxon>Basidiomycota</taxon>
        <taxon>Agaricomycotina</taxon>
        <taxon>Agaricomycetes</taxon>
        <taxon>Agaricomycetidae</taxon>
        <taxon>Agaricales</taxon>
        <taxon>Marasmiineae</taxon>
        <taxon>Omphalotaceae</taxon>
        <taxon>Gymnopus</taxon>
    </lineage>
</organism>
<name>A0A6A4I6P4_9AGAR</name>
<dbReference type="AlphaFoldDB" id="A0A6A4I6P4"/>
<proteinExistence type="predicted"/>
<gene>
    <name evidence="2" type="ORF">BT96DRAFT_988386</name>
</gene>
<feature type="compositionally biased region" description="Acidic residues" evidence="1">
    <location>
        <begin position="447"/>
        <end position="461"/>
    </location>
</feature>
<feature type="region of interest" description="Disordered" evidence="1">
    <location>
        <begin position="129"/>
        <end position="163"/>
    </location>
</feature>
<feature type="region of interest" description="Disordered" evidence="1">
    <location>
        <begin position="430"/>
        <end position="461"/>
    </location>
</feature>
<feature type="compositionally biased region" description="Acidic residues" evidence="1">
    <location>
        <begin position="138"/>
        <end position="163"/>
    </location>
</feature>
<evidence type="ECO:0000313" key="3">
    <source>
        <dbReference type="Proteomes" id="UP000799118"/>
    </source>
</evidence>
<dbReference type="OrthoDB" id="3160134at2759"/>